<dbReference type="PANTHER" id="PTHR38697:SF1">
    <property type="entry name" value="NUCLEAR PORE COMPLEX PROTEIN SIMILAR TO S. CEREVISIAE NUP2 (EUROFUNG)"/>
    <property type="match status" value="1"/>
</dbReference>
<gene>
    <name evidence="10" type="ORF">DAKH74_037790</name>
</gene>
<proteinExistence type="predicted"/>
<keyword evidence="5" id="KW-0811">Translocation</keyword>
<evidence type="ECO:0000256" key="1">
    <source>
        <dbReference type="ARBA" id="ARBA00004567"/>
    </source>
</evidence>
<feature type="domain" description="RanBD1" evidence="9">
    <location>
        <begin position="629"/>
        <end position="765"/>
    </location>
</feature>
<feature type="region of interest" description="Disordered" evidence="8">
    <location>
        <begin position="448"/>
        <end position="649"/>
    </location>
</feature>
<organism evidence="10 11">
    <name type="scientific">Maudiozyma humilis</name>
    <name type="common">Sour dough yeast</name>
    <name type="synonym">Kazachstania humilis</name>
    <dbReference type="NCBI Taxonomy" id="51915"/>
    <lineage>
        <taxon>Eukaryota</taxon>
        <taxon>Fungi</taxon>
        <taxon>Dikarya</taxon>
        <taxon>Ascomycota</taxon>
        <taxon>Saccharomycotina</taxon>
        <taxon>Saccharomycetes</taxon>
        <taxon>Saccharomycetales</taxon>
        <taxon>Saccharomycetaceae</taxon>
        <taxon>Maudiozyma</taxon>
    </lineage>
</organism>
<sequence length="765" mass="79484">MSKRGADRQMTREELSEASGSDNEGAPSTVATASADVMSRRKIAMPRRKMAFAGAANGAAKAESSFANAFNFAKKAPAPSAVDETPAKIKALNIQFRNKIGEFIDRDAFVDLSATIEKYKVYMSSLTGKAVAAAPSAVQKPLPTVAVPTVSIPKVAVPAVPAPTSAPSNHDSSSDDEDAETKIEGPAFTLSTKPITGDSVFSFGKQKAEKPKDDSDSESDIEIKGPAFTFSGAVKSDVFKFNGKKAQVDAEAPVTPSTETPKPALSFNFGAAKPAAEPAEKKEEPAPAPAPAAAAKPVFSFGTGSAPAPAAKPSFVFGATATETPAPAAAATEKPSFIFGAKPTEAPKSAFSFGAAAAAPKEEEKETKKPSFVFGAPAQDKEAAAPVSAFGFGAKTVDDDATKDKETAKPAAFGINGNNDAAKSAFSFGGKTNATEPAAPSFAFGAKPSDAAAVSTTPSTEKPSFTFGVNKDKDAPNPFGMSSTNTTSNEEVKKPSFTFGAPVTSAADKDEAKKDDKPKFSFGLKPASNDEEKETSSAEKKDDKPSFSFGASTTSAAPSFSFGKPADSNPFTKSATDKAAVPSGGFKFSLPFGQKGGDSPASSVPSSTPAAVTPANEAAQSATPATNTTTESTTEAKEETPINMQNGEEDENALFTQRAKLMVFNAETKSYDSRGVGEMKVLQKKDDKSKARLLCRSDGMGNILLNTNVVKSFEYVPLTADNENLVKTPVIDSDGKLTTFIVKFKAKADGRGFSKAIEDCKKDLE</sequence>
<feature type="compositionally biased region" description="Basic and acidic residues" evidence="8">
    <location>
        <begin position="1"/>
        <end position="15"/>
    </location>
</feature>
<evidence type="ECO:0000256" key="7">
    <source>
        <dbReference type="ARBA" id="ARBA00023242"/>
    </source>
</evidence>
<feature type="compositionally biased region" description="Low complexity" evidence="8">
    <location>
        <begin position="599"/>
        <end position="633"/>
    </location>
</feature>
<dbReference type="EMBL" id="BTGD01000011">
    <property type="protein sequence ID" value="GMM57163.1"/>
    <property type="molecule type" value="Genomic_DNA"/>
</dbReference>
<dbReference type="SMART" id="SM00160">
    <property type="entry name" value="RanBD"/>
    <property type="match status" value="1"/>
</dbReference>
<comment type="subcellular location">
    <subcellularLocation>
        <location evidence="1">Nucleus</location>
        <location evidence="1">Nuclear pore complex</location>
    </subcellularLocation>
</comment>
<feature type="compositionally biased region" description="Low complexity" evidence="8">
    <location>
        <begin position="546"/>
        <end position="563"/>
    </location>
</feature>
<dbReference type="InterPro" id="IPR000156">
    <property type="entry name" value="Ran_bind_dom"/>
</dbReference>
<dbReference type="FunFam" id="2.30.29.30:FF:000623">
    <property type="entry name" value="Nucleoporin nup61"/>
    <property type="match status" value="1"/>
</dbReference>
<dbReference type="InterPro" id="IPR015007">
    <property type="entry name" value="NUP2/50/61"/>
</dbReference>
<keyword evidence="11" id="KW-1185">Reference proteome</keyword>
<feature type="compositionally biased region" description="Basic and acidic residues" evidence="8">
    <location>
        <begin position="507"/>
        <end position="519"/>
    </location>
</feature>
<feature type="region of interest" description="Disordered" evidence="8">
    <location>
        <begin position="159"/>
        <end position="195"/>
    </location>
</feature>
<comment type="caution">
    <text evidence="10">The sequence shown here is derived from an EMBL/GenBank/DDBJ whole genome shotgun (WGS) entry which is preliminary data.</text>
</comment>
<dbReference type="Proteomes" id="UP001377567">
    <property type="component" value="Unassembled WGS sequence"/>
</dbReference>
<dbReference type="InterPro" id="IPR053074">
    <property type="entry name" value="NPC_Nucleoporin"/>
</dbReference>
<evidence type="ECO:0000256" key="8">
    <source>
        <dbReference type="SAM" id="MobiDB-lite"/>
    </source>
</evidence>
<dbReference type="Pfam" id="PF00638">
    <property type="entry name" value="Ran_BP1"/>
    <property type="match status" value="1"/>
</dbReference>
<evidence type="ECO:0000256" key="5">
    <source>
        <dbReference type="ARBA" id="ARBA00023010"/>
    </source>
</evidence>
<feature type="compositionally biased region" description="Polar residues" evidence="8">
    <location>
        <begin position="480"/>
        <end position="489"/>
    </location>
</feature>
<feature type="compositionally biased region" description="Low complexity" evidence="8">
    <location>
        <begin position="159"/>
        <end position="168"/>
    </location>
</feature>
<evidence type="ECO:0000313" key="10">
    <source>
        <dbReference type="EMBL" id="GMM57163.1"/>
    </source>
</evidence>
<keyword evidence="4" id="KW-0653">Protein transport</keyword>
<keyword evidence="2" id="KW-0813">Transport</keyword>
<evidence type="ECO:0000259" key="9">
    <source>
        <dbReference type="PROSITE" id="PS50196"/>
    </source>
</evidence>
<accession>A0AAV5S2P8</accession>
<dbReference type="PROSITE" id="PS50196">
    <property type="entry name" value="RANBD1"/>
    <property type="match status" value="1"/>
</dbReference>
<feature type="compositionally biased region" description="Polar residues" evidence="8">
    <location>
        <begin position="454"/>
        <end position="463"/>
    </location>
</feature>
<dbReference type="SUPFAM" id="SSF50729">
    <property type="entry name" value="PH domain-like"/>
    <property type="match status" value="1"/>
</dbReference>
<dbReference type="GO" id="GO:0015031">
    <property type="term" value="P:protein transport"/>
    <property type="evidence" value="ECO:0007669"/>
    <property type="project" value="UniProtKB-KW"/>
</dbReference>
<evidence type="ECO:0000256" key="4">
    <source>
        <dbReference type="ARBA" id="ARBA00022927"/>
    </source>
</evidence>
<dbReference type="InterPro" id="IPR011993">
    <property type="entry name" value="PH-like_dom_sf"/>
</dbReference>
<dbReference type="GO" id="GO:0051028">
    <property type="term" value="P:mRNA transport"/>
    <property type="evidence" value="ECO:0007669"/>
    <property type="project" value="UniProtKB-KW"/>
</dbReference>
<keyword evidence="3" id="KW-0509">mRNA transport</keyword>
<evidence type="ECO:0000313" key="11">
    <source>
        <dbReference type="Proteomes" id="UP001377567"/>
    </source>
</evidence>
<dbReference type="PANTHER" id="PTHR38697">
    <property type="entry name" value="NUCLEAR PORE COMPLEX PROTEIN SIMILAR TO S. CEREVISIAE NUP2 (EUROFUNG)"/>
    <property type="match status" value="1"/>
</dbReference>
<name>A0AAV5S2P8_MAUHU</name>
<dbReference type="Pfam" id="PF08911">
    <property type="entry name" value="NUP50"/>
    <property type="match status" value="1"/>
</dbReference>
<feature type="region of interest" description="Disordered" evidence="8">
    <location>
        <begin position="247"/>
        <end position="307"/>
    </location>
</feature>
<protein>
    <submittedName>
        <fullName evidence="10">Nucleoporin</fullName>
    </submittedName>
</protein>
<evidence type="ECO:0000256" key="6">
    <source>
        <dbReference type="ARBA" id="ARBA00023132"/>
    </source>
</evidence>
<evidence type="ECO:0000256" key="2">
    <source>
        <dbReference type="ARBA" id="ARBA00022448"/>
    </source>
</evidence>
<keyword evidence="6" id="KW-0906">Nuclear pore complex</keyword>
<dbReference type="Gene3D" id="2.30.29.30">
    <property type="entry name" value="Pleckstrin-homology domain (PH domain)/Phosphotyrosine-binding domain (PTB)"/>
    <property type="match status" value="1"/>
</dbReference>
<reference evidence="10 11" key="1">
    <citation type="journal article" date="2023" name="Elife">
        <title>Identification of key yeast species and microbe-microbe interactions impacting larval growth of Drosophila in the wild.</title>
        <authorList>
            <person name="Mure A."/>
            <person name="Sugiura Y."/>
            <person name="Maeda R."/>
            <person name="Honda K."/>
            <person name="Sakurai N."/>
            <person name="Takahashi Y."/>
            <person name="Watada M."/>
            <person name="Katoh T."/>
            <person name="Gotoh A."/>
            <person name="Gotoh Y."/>
            <person name="Taniguchi I."/>
            <person name="Nakamura K."/>
            <person name="Hayashi T."/>
            <person name="Katayama T."/>
            <person name="Uemura T."/>
            <person name="Hattori Y."/>
        </authorList>
    </citation>
    <scope>NUCLEOTIDE SEQUENCE [LARGE SCALE GENOMIC DNA]</scope>
    <source>
        <strain evidence="10 11">KH-74</strain>
    </source>
</reference>
<dbReference type="AlphaFoldDB" id="A0AAV5S2P8"/>
<dbReference type="GO" id="GO:0005643">
    <property type="term" value="C:nuclear pore"/>
    <property type="evidence" value="ECO:0007669"/>
    <property type="project" value="UniProtKB-SubCell"/>
</dbReference>
<keyword evidence="7" id="KW-0539">Nucleus</keyword>
<feature type="compositionally biased region" description="Basic and acidic residues" evidence="8">
    <location>
        <begin position="528"/>
        <end position="545"/>
    </location>
</feature>
<feature type="region of interest" description="Disordered" evidence="8">
    <location>
        <begin position="1"/>
        <end position="39"/>
    </location>
</feature>
<evidence type="ECO:0000256" key="3">
    <source>
        <dbReference type="ARBA" id="ARBA00022816"/>
    </source>
</evidence>